<evidence type="ECO:0000313" key="3">
    <source>
        <dbReference type="EMBL" id="KAF4360713.1"/>
    </source>
</evidence>
<gene>
    <name evidence="3" type="ORF">F8388_016500</name>
</gene>
<evidence type="ECO:0000256" key="2">
    <source>
        <dbReference type="SAM" id="Phobius"/>
    </source>
</evidence>
<evidence type="ECO:0000313" key="4">
    <source>
        <dbReference type="Proteomes" id="UP000525078"/>
    </source>
</evidence>
<accession>A0A7J6EQK3</accession>
<proteinExistence type="predicted"/>
<dbReference type="Proteomes" id="UP000525078">
    <property type="component" value="Unassembled WGS sequence"/>
</dbReference>
<reference evidence="3 4" key="1">
    <citation type="journal article" date="2020" name="bioRxiv">
        <title>Sequence and annotation of 42 cannabis genomes reveals extensive copy number variation in cannabinoid synthesis and pathogen resistance genes.</title>
        <authorList>
            <person name="Mckernan K.J."/>
            <person name="Helbert Y."/>
            <person name="Kane L.T."/>
            <person name="Ebling H."/>
            <person name="Zhang L."/>
            <person name="Liu B."/>
            <person name="Eaton Z."/>
            <person name="Mclaughlin S."/>
            <person name="Kingan S."/>
            <person name="Baybayan P."/>
            <person name="Concepcion G."/>
            <person name="Jordan M."/>
            <person name="Riva A."/>
            <person name="Barbazuk W."/>
            <person name="Harkins T."/>
        </authorList>
    </citation>
    <scope>NUCLEOTIDE SEQUENCE [LARGE SCALE GENOMIC DNA]</scope>
    <source>
        <strain evidence="4">cv. Jamaican Lion 4</strain>
        <tissue evidence="3">Leaf</tissue>
    </source>
</reference>
<keyword evidence="2" id="KW-1133">Transmembrane helix</keyword>
<organism evidence="3 4">
    <name type="scientific">Cannabis sativa</name>
    <name type="common">Hemp</name>
    <name type="synonym">Marijuana</name>
    <dbReference type="NCBI Taxonomy" id="3483"/>
    <lineage>
        <taxon>Eukaryota</taxon>
        <taxon>Viridiplantae</taxon>
        <taxon>Streptophyta</taxon>
        <taxon>Embryophyta</taxon>
        <taxon>Tracheophyta</taxon>
        <taxon>Spermatophyta</taxon>
        <taxon>Magnoliopsida</taxon>
        <taxon>eudicotyledons</taxon>
        <taxon>Gunneridae</taxon>
        <taxon>Pentapetalae</taxon>
        <taxon>rosids</taxon>
        <taxon>fabids</taxon>
        <taxon>Rosales</taxon>
        <taxon>Cannabaceae</taxon>
        <taxon>Cannabis</taxon>
    </lineage>
</organism>
<keyword evidence="2" id="KW-0472">Membrane</keyword>
<protein>
    <submittedName>
        <fullName evidence="3">Uncharacterized protein</fullName>
    </submittedName>
</protein>
<name>A0A7J6EQK3_CANSA</name>
<evidence type="ECO:0000256" key="1">
    <source>
        <dbReference type="SAM" id="MobiDB-lite"/>
    </source>
</evidence>
<keyword evidence="2" id="KW-0812">Transmembrane</keyword>
<dbReference type="AlphaFoldDB" id="A0A7J6EQK3"/>
<feature type="region of interest" description="Disordered" evidence="1">
    <location>
        <begin position="38"/>
        <end position="60"/>
    </location>
</feature>
<dbReference type="EMBL" id="JAATIP010000199">
    <property type="protein sequence ID" value="KAF4360713.1"/>
    <property type="molecule type" value="Genomic_DNA"/>
</dbReference>
<sequence>METAKIFLVVFLSVAILLVALTLFCRRRRHTWLGLGGGNSGGAPHDPHHHGGGGDPFGGGGHGGSMCYIVP</sequence>
<comment type="caution">
    <text evidence="3">The sequence shown here is derived from an EMBL/GenBank/DDBJ whole genome shotgun (WGS) entry which is preliminary data.</text>
</comment>
<feature type="transmembrane region" description="Helical" evidence="2">
    <location>
        <begin position="6"/>
        <end position="25"/>
    </location>
</feature>